<proteinExistence type="predicted"/>
<dbReference type="AlphaFoldDB" id="A0A1H9XJL7"/>
<dbReference type="Proteomes" id="UP000199019">
    <property type="component" value="Unassembled WGS sequence"/>
</dbReference>
<name>A0A1H9XJL7_9MICO</name>
<gene>
    <name evidence="1" type="ORF">SAMN05216199_3854</name>
</gene>
<evidence type="ECO:0000313" key="1">
    <source>
        <dbReference type="EMBL" id="SES45843.1"/>
    </source>
</evidence>
<organism evidence="1 2">
    <name type="scientific">Pedococcus cremeus</name>
    <dbReference type="NCBI Taxonomy" id="587636"/>
    <lineage>
        <taxon>Bacteria</taxon>
        <taxon>Bacillati</taxon>
        <taxon>Actinomycetota</taxon>
        <taxon>Actinomycetes</taxon>
        <taxon>Micrococcales</taxon>
        <taxon>Intrasporangiaceae</taxon>
        <taxon>Pedococcus</taxon>
    </lineage>
</organism>
<reference evidence="2" key="1">
    <citation type="submission" date="2016-10" db="EMBL/GenBank/DDBJ databases">
        <authorList>
            <person name="Varghese N."/>
            <person name="Submissions S."/>
        </authorList>
    </citation>
    <scope>NUCLEOTIDE SEQUENCE [LARGE SCALE GENOMIC DNA]</scope>
    <source>
        <strain evidence="2">CGMCC 1.6963</strain>
    </source>
</reference>
<keyword evidence="2" id="KW-1185">Reference proteome</keyword>
<dbReference type="STRING" id="587636.SAMN05216199_3854"/>
<sequence length="80" mass="8711">MVAACTVAAAHRRDHQHDHFTQECHPHSVEVVHLGHRAVAVCHDCHADSGFLLDRDAEALAEQHVEQTRGHASPPLVAVA</sequence>
<accession>A0A1H9XJL7</accession>
<dbReference type="EMBL" id="FOHB01000008">
    <property type="protein sequence ID" value="SES45843.1"/>
    <property type="molecule type" value="Genomic_DNA"/>
</dbReference>
<protein>
    <submittedName>
        <fullName evidence="1">Uncharacterized protein</fullName>
    </submittedName>
</protein>
<evidence type="ECO:0000313" key="2">
    <source>
        <dbReference type="Proteomes" id="UP000199019"/>
    </source>
</evidence>